<accession>G8R3S3</accession>
<dbReference type="AlphaFoldDB" id="G8R3S3"/>
<dbReference type="Proteomes" id="UP000005631">
    <property type="component" value="Chromosome"/>
</dbReference>
<dbReference type="STRING" id="926562.Oweho_3209"/>
<evidence type="ECO:0000313" key="2">
    <source>
        <dbReference type="Proteomes" id="UP000005631"/>
    </source>
</evidence>
<protein>
    <submittedName>
        <fullName evidence="1">Uncharacterized protein</fullName>
    </submittedName>
</protein>
<keyword evidence="2" id="KW-1185">Reference proteome</keyword>
<gene>
    <name evidence="1" type="ordered locus">Oweho_3209</name>
</gene>
<dbReference type="HOGENOM" id="CLU_089282_0_0_10"/>
<sequence>MKKFLKNYGLFSIVMLALVAVGVHDLAITGIQLGAEGVSYAMAGYIAVDVFKTVGGGAPKNKKDMVTFYKLDEIVQSSLERDEKGVLIPQNIQCKPGKYATRFYGTIDKTAPGYTTEGETDARGLIHALAMEHPGDSLELNEWVVNNLNQNIIAVVHECGSDYDKVLGTPCHPLQIVPQGQDDSTAKKTMLNLAGVGRTSLPPGKYSGTHTYSAPLATIADDDTSPSVSEGSGQYQLSENTAATEITTLDDAVHGESYTLLGTGGANASTIPSGNDFQLKDGVTWTAAEGASITFTAFKNAGAGFNFIELSRS</sequence>
<dbReference type="KEGG" id="oho:Oweho_3209"/>
<reference evidence="1 2" key="1">
    <citation type="journal article" date="2012" name="Stand. Genomic Sci.">
        <title>Genome sequence of the orange-pigmented seawater bacterium Owenweeksia hongkongensis type strain (UST20020801(T)).</title>
        <authorList>
            <person name="Riedel T."/>
            <person name="Held B."/>
            <person name="Nolan M."/>
            <person name="Lucas S."/>
            <person name="Lapidus A."/>
            <person name="Tice H."/>
            <person name="Del Rio T.G."/>
            <person name="Cheng J.F."/>
            <person name="Han C."/>
            <person name="Tapia R."/>
            <person name="Goodwin L.A."/>
            <person name="Pitluck S."/>
            <person name="Liolios K."/>
            <person name="Mavromatis K."/>
            <person name="Pagani I."/>
            <person name="Ivanova N."/>
            <person name="Mikhailova N."/>
            <person name="Pati A."/>
            <person name="Chen A."/>
            <person name="Palaniappan K."/>
            <person name="Rohde M."/>
            <person name="Tindall B.J."/>
            <person name="Detter J.C."/>
            <person name="Goker M."/>
            <person name="Woyke T."/>
            <person name="Bristow J."/>
            <person name="Eisen J.A."/>
            <person name="Markowitz V."/>
            <person name="Hugenholtz P."/>
            <person name="Klenk H.P."/>
            <person name="Kyrpides N.C."/>
        </authorList>
    </citation>
    <scope>NUCLEOTIDE SEQUENCE</scope>
    <source>
        <strain evidence="2">DSM 17368 / JCM 12287 / NRRL B-23963</strain>
    </source>
</reference>
<proteinExistence type="predicted"/>
<dbReference type="RefSeq" id="WP_014203507.1">
    <property type="nucleotide sequence ID" value="NC_016599.1"/>
</dbReference>
<dbReference type="OrthoDB" id="1272765at2"/>
<evidence type="ECO:0000313" key="1">
    <source>
        <dbReference type="EMBL" id="AEV34160.1"/>
    </source>
</evidence>
<organism evidence="1 2">
    <name type="scientific">Owenweeksia hongkongensis (strain DSM 17368 / CIP 108786 / JCM 12287 / NRRL B-23963 / UST20020801)</name>
    <dbReference type="NCBI Taxonomy" id="926562"/>
    <lineage>
        <taxon>Bacteria</taxon>
        <taxon>Pseudomonadati</taxon>
        <taxon>Bacteroidota</taxon>
        <taxon>Flavobacteriia</taxon>
        <taxon>Flavobacteriales</taxon>
        <taxon>Owenweeksiaceae</taxon>
        <taxon>Owenweeksia</taxon>
    </lineage>
</organism>
<dbReference type="EMBL" id="CP003156">
    <property type="protein sequence ID" value="AEV34160.1"/>
    <property type="molecule type" value="Genomic_DNA"/>
</dbReference>
<name>G8R3S3_OWEHD</name>
<dbReference type="eggNOG" id="ENOG502ZACF">
    <property type="taxonomic scope" value="Bacteria"/>
</dbReference>